<dbReference type="EMBL" id="VMSO01000004">
    <property type="protein sequence ID" value="KAA8502080.1"/>
    <property type="molecule type" value="Genomic_DNA"/>
</dbReference>
<evidence type="ECO:0000313" key="1">
    <source>
        <dbReference type="EMBL" id="KAA8502080.1"/>
    </source>
</evidence>
<dbReference type="AlphaFoldDB" id="A0A5M9HYV2"/>
<sequence length="411" mass="46323">MSTIRPFKGIRPAENLAASIAALPYDVYSSDEARKVVKANPLSFLKIDRAETLLPEGTDIYSPEVYKTARRTLDAMIENRAFIQDPSACYYIYALTMNGRTQTGLVGCASIDDYTDGVILKHENTLAAKEEDRVRHVDACSAQTGPIFLTYRPCTALRRIIDKVKAGPSLYDFTSDDRIRHQVWKIDNREYIDNISHLFTEIPHLYIADGHHRAASAVRVGQMRRAADPSYSGSEEYNFFLSVLFPSDELRIYDYNRVVTDRNGCTFDSFLDKIKGGFKIRKTGKEACRPERKGEFGLYCEGNWYQLTASPALYSDDPVRRLDVSVLQEYILSPVFGISDPKTDPCIRFIGGIRGLKALEEAADESGGFAFSMYPTSLDELLSVADAGMLMPPKSTWFEPKLRSGLFIHRF</sequence>
<reference evidence="1" key="1">
    <citation type="submission" date="2019-07" db="EMBL/GenBank/DDBJ databases">
        <authorList>
            <person name="Wongkuna S."/>
            <person name="Scaria J."/>
        </authorList>
    </citation>
    <scope>NUCLEOTIDE SEQUENCE [LARGE SCALE GENOMIC DNA]</scope>
    <source>
        <strain evidence="1">SW178</strain>
    </source>
</reference>
<dbReference type="Pfam" id="PF06245">
    <property type="entry name" value="DUF1015"/>
    <property type="match status" value="1"/>
</dbReference>
<dbReference type="PIRSF" id="PIRSF033563">
    <property type="entry name" value="UCP033563"/>
    <property type="match status" value="1"/>
</dbReference>
<name>A0A5M9HYV2_9FIRM</name>
<dbReference type="RefSeq" id="WP_150310444.1">
    <property type="nucleotide sequence ID" value="NZ_VMSO01000004.1"/>
</dbReference>
<comment type="caution">
    <text evidence="1">The sequence shown here is derived from an EMBL/GenBank/DDBJ whole genome shotgun (WGS) entry which is preliminary data.</text>
</comment>
<dbReference type="PANTHER" id="PTHR36454">
    <property type="entry name" value="LMO2823 PROTEIN"/>
    <property type="match status" value="1"/>
</dbReference>
<dbReference type="OrthoDB" id="9781616at2"/>
<protein>
    <submittedName>
        <fullName evidence="1">DUF1015 domain-containing protein</fullName>
    </submittedName>
</protein>
<organism evidence="1 2">
    <name type="scientific">Mediterraneibacter catenae</name>
    <dbReference type="NCBI Taxonomy" id="2594882"/>
    <lineage>
        <taxon>Bacteria</taxon>
        <taxon>Bacillati</taxon>
        <taxon>Bacillota</taxon>
        <taxon>Clostridia</taxon>
        <taxon>Lachnospirales</taxon>
        <taxon>Lachnospiraceae</taxon>
        <taxon>Mediterraneibacter</taxon>
    </lineage>
</organism>
<accession>A0A5M9HYV2</accession>
<dbReference type="PANTHER" id="PTHR36454:SF1">
    <property type="entry name" value="DUF1015 DOMAIN-CONTAINING PROTEIN"/>
    <property type="match status" value="1"/>
</dbReference>
<keyword evidence="2" id="KW-1185">Reference proteome</keyword>
<proteinExistence type="predicted"/>
<evidence type="ECO:0000313" key="2">
    <source>
        <dbReference type="Proteomes" id="UP000322025"/>
    </source>
</evidence>
<gene>
    <name evidence="1" type="ORF">FNY66_04880</name>
</gene>
<dbReference type="InterPro" id="IPR008323">
    <property type="entry name" value="UCP033563"/>
</dbReference>
<dbReference type="Proteomes" id="UP000322025">
    <property type="component" value="Unassembled WGS sequence"/>
</dbReference>